<keyword evidence="3" id="KW-0804">Transcription</keyword>
<dbReference type="EMBL" id="QEKH01000020">
    <property type="protein sequence ID" value="PVY39577.1"/>
    <property type="molecule type" value="Genomic_DNA"/>
</dbReference>
<dbReference type="PROSITE" id="PS50932">
    <property type="entry name" value="HTH_LACI_2"/>
    <property type="match status" value="1"/>
</dbReference>
<dbReference type="AlphaFoldDB" id="A0A2U1ATI6"/>
<proteinExistence type="predicted"/>
<dbReference type="InterPro" id="IPR010982">
    <property type="entry name" value="Lambda_DNA-bd_dom_sf"/>
</dbReference>
<sequence length="361" mass="39931">MSTETGRRPITLKMISEKAGCSISSVSTVLNNSRGNSVVGDKTRRHILAIANELGYRPNFASRSLKTRRSRTVGVYVQPQLWRSLGNNYERQIFKGIEEAAFERNYDILVLNLSSRALPQVCEARLGEGRIDGLLLLHADREAEWIDRLCDASDCVVAVDCCFDSNRLSRILFDNDAAIRLAVSHLAQLGHRRIGFAGVCTRDALEEAPDREAPFRAATAEFGLDRAPELIFNIDNCHPPIPPEGQRCQLEGIQALHYFRSLPEPPTAVVAYNSLAGLSLMREAIATGLRVPQDLSIIGVDDHELIHFFQPMLTVIDHPLQEMGRAGAQLLIDLIEDRETSPAVRVFAPALLPGSSCRSLP</sequence>
<keyword evidence="6" id="KW-1185">Reference proteome</keyword>
<dbReference type="Gene3D" id="1.10.260.40">
    <property type="entry name" value="lambda repressor-like DNA-binding domains"/>
    <property type="match status" value="1"/>
</dbReference>
<dbReference type="PANTHER" id="PTHR30146">
    <property type="entry name" value="LACI-RELATED TRANSCRIPTIONAL REPRESSOR"/>
    <property type="match status" value="1"/>
</dbReference>
<gene>
    <name evidence="5" type="ORF">C8D82_12054</name>
</gene>
<dbReference type="CDD" id="cd06267">
    <property type="entry name" value="PBP1_LacI_sugar_binding-like"/>
    <property type="match status" value="1"/>
</dbReference>
<dbReference type="Gene3D" id="3.40.50.2300">
    <property type="match status" value="2"/>
</dbReference>
<reference evidence="5 6" key="1">
    <citation type="submission" date="2018-04" db="EMBL/GenBank/DDBJ databases">
        <title>Genomic Encyclopedia of Type Strains, Phase IV (KMG-IV): sequencing the most valuable type-strain genomes for metagenomic binning, comparative biology and taxonomic classification.</title>
        <authorList>
            <person name="Goeker M."/>
        </authorList>
    </citation>
    <scope>NUCLEOTIDE SEQUENCE [LARGE SCALE GENOMIC DNA]</scope>
    <source>
        <strain evidence="5 6">DSM 14823</strain>
    </source>
</reference>
<dbReference type="Pfam" id="PF00356">
    <property type="entry name" value="LacI"/>
    <property type="match status" value="1"/>
</dbReference>
<dbReference type="SUPFAM" id="SSF53822">
    <property type="entry name" value="Periplasmic binding protein-like I"/>
    <property type="match status" value="1"/>
</dbReference>
<dbReference type="InterPro" id="IPR046335">
    <property type="entry name" value="LacI/GalR-like_sensor"/>
</dbReference>
<dbReference type="SMART" id="SM00354">
    <property type="entry name" value="HTH_LACI"/>
    <property type="match status" value="1"/>
</dbReference>
<dbReference type="InterPro" id="IPR028082">
    <property type="entry name" value="Peripla_BP_I"/>
</dbReference>
<evidence type="ECO:0000256" key="3">
    <source>
        <dbReference type="ARBA" id="ARBA00023163"/>
    </source>
</evidence>
<evidence type="ECO:0000313" key="5">
    <source>
        <dbReference type="EMBL" id="PVY39577.1"/>
    </source>
</evidence>
<organism evidence="5 6">
    <name type="scientific">Victivallis vadensis</name>
    <dbReference type="NCBI Taxonomy" id="172901"/>
    <lineage>
        <taxon>Bacteria</taxon>
        <taxon>Pseudomonadati</taxon>
        <taxon>Lentisphaerota</taxon>
        <taxon>Lentisphaeria</taxon>
        <taxon>Victivallales</taxon>
        <taxon>Victivallaceae</taxon>
        <taxon>Victivallis</taxon>
    </lineage>
</organism>
<evidence type="ECO:0000259" key="4">
    <source>
        <dbReference type="PROSITE" id="PS50932"/>
    </source>
</evidence>
<dbReference type="CDD" id="cd01392">
    <property type="entry name" value="HTH_LacI"/>
    <property type="match status" value="1"/>
</dbReference>
<accession>A0A2U1ATI6</accession>
<dbReference type="SUPFAM" id="SSF47413">
    <property type="entry name" value="lambda repressor-like DNA-binding domains"/>
    <property type="match status" value="1"/>
</dbReference>
<dbReference type="GO" id="GO:0003700">
    <property type="term" value="F:DNA-binding transcription factor activity"/>
    <property type="evidence" value="ECO:0007669"/>
    <property type="project" value="TreeGrafter"/>
</dbReference>
<protein>
    <submittedName>
        <fullName evidence="5">LacI family transcriptional regulator</fullName>
    </submittedName>
</protein>
<keyword evidence="1" id="KW-0805">Transcription regulation</keyword>
<dbReference type="PANTHER" id="PTHR30146:SF109">
    <property type="entry name" value="HTH-TYPE TRANSCRIPTIONAL REGULATOR GALS"/>
    <property type="match status" value="1"/>
</dbReference>
<dbReference type="Pfam" id="PF13377">
    <property type="entry name" value="Peripla_BP_3"/>
    <property type="match status" value="1"/>
</dbReference>
<dbReference type="GO" id="GO:0000976">
    <property type="term" value="F:transcription cis-regulatory region binding"/>
    <property type="evidence" value="ECO:0007669"/>
    <property type="project" value="TreeGrafter"/>
</dbReference>
<name>A0A2U1ATI6_9BACT</name>
<dbReference type="RefSeq" id="WP_116884661.1">
    <property type="nucleotide sequence ID" value="NZ_CABMMC010000058.1"/>
</dbReference>
<dbReference type="Proteomes" id="UP000245959">
    <property type="component" value="Unassembled WGS sequence"/>
</dbReference>
<feature type="domain" description="HTH lacI-type" evidence="4">
    <location>
        <begin position="10"/>
        <end position="67"/>
    </location>
</feature>
<evidence type="ECO:0000256" key="2">
    <source>
        <dbReference type="ARBA" id="ARBA00023125"/>
    </source>
</evidence>
<dbReference type="InterPro" id="IPR000843">
    <property type="entry name" value="HTH_LacI"/>
</dbReference>
<keyword evidence="2" id="KW-0238">DNA-binding</keyword>
<dbReference type="GeneID" id="78295955"/>
<evidence type="ECO:0000313" key="6">
    <source>
        <dbReference type="Proteomes" id="UP000245959"/>
    </source>
</evidence>
<comment type="caution">
    <text evidence="5">The sequence shown here is derived from an EMBL/GenBank/DDBJ whole genome shotgun (WGS) entry which is preliminary data.</text>
</comment>
<dbReference type="OrthoDB" id="9798934at2"/>
<evidence type="ECO:0000256" key="1">
    <source>
        <dbReference type="ARBA" id="ARBA00023015"/>
    </source>
</evidence>